<keyword evidence="7" id="KW-1185">Reference proteome</keyword>
<evidence type="ECO:0000256" key="2">
    <source>
        <dbReference type="ARBA" id="ARBA00022840"/>
    </source>
</evidence>
<evidence type="ECO:0000259" key="5">
    <source>
        <dbReference type="PROSITE" id="PS50067"/>
    </source>
</evidence>
<dbReference type="InParanoid" id="F0Y4M0"/>
<dbReference type="Gene3D" id="3.40.850.10">
    <property type="entry name" value="Kinesin motor domain"/>
    <property type="match status" value="1"/>
</dbReference>
<dbReference type="PANTHER" id="PTHR47969:SF29">
    <property type="entry name" value="KINESIN-LIKE PROTEIN"/>
    <property type="match status" value="1"/>
</dbReference>
<keyword evidence="1 3" id="KW-0547">Nucleotide-binding</keyword>
<gene>
    <name evidence="6" type="ORF">AURANDRAFT_24579</name>
</gene>
<dbReference type="PROSITE" id="PS00411">
    <property type="entry name" value="KINESIN_MOTOR_1"/>
    <property type="match status" value="1"/>
</dbReference>
<dbReference type="PANTHER" id="PTHR47969">
    <property type="entry name" value="CHROMOSOME-ASSOCIATED KINESIN KIF4A-RELATED"/>
    <property type="match status" value="1"/>
</dbReference>
<dbReference type="eggNOG" id="KOG4280">
    <property type="taxonomic scope" value="Eukaryota"/>
</dbReference>
<name>F0Y4M0_AURAN</name>
<comment type="similarity">
    <text evidence="3 4">Belongs to the TRAFAC class myosin-kinesin ATPase superfamily. Kinesin family.</text>
</comment>
<dbReference type="InterPro" id="IPR019821">
    <property type="entry name" value="Kinesin_motor_CS"/>
</dbReference>
<keyword evidence="2 3" id="KW-0067">ATP-binding</keyword>
<dbReference type="Proteomes" id="UP000002729">
    <property type="component" value="Unassembled WGS sequence"/>
</dbReference>
<organism evidence="7">
    <name type="scientific">Aureococcus anophagefferens</name>
    <name type="common">Harmful bloom alga</name>
    <dbReference type="NCBI Taxonomy" id="44056"/>
    <lineage>
        <taxon>Eukaryota</taxon>
        <taxon>Sar</taxon>
        <taxon>Stramenopiles</taxon>
        <taxon>Ochrophyta</taxon>
        <taxon>Pelagophyceae</taxon>
        <taxon>Pelagomonadales</taxon>
        <taxon>Pelagomonadaceae</taxon>
        <taxon>Aureococcus</taxon>
    </lineage>
</organism>
<dbReference type="EMBL" id="GL833125">
    <property type="protein sequence ID" value="EGB09943.1"/>
    <property type="molecule type" value="Genomic_DNA"/>
</dbReference>
<evidence type="ECO:0000313" key="7">
    <source>
        <dbReference type="Proteomes" id="UP000002729"/>
    </source>
</evidence>
<feature type="non-terminal residue" evidence="6">
    <location>
        <position position="386"/>
    </location>
</feature>
<dbReference type="InterPro" id="IPR036961">
    <property type="entry name" value="Kinesin_motor_dom_sf"/>
</dbReference>
<dbReference type="GO" id="GO:0005875">
    <property type="term" value="C:microtubule associated complex"/>
    <property type="evidence" value="ECO:0007669"/>
    <property type="project" value="TreeGrafter"/>
</dbReference>
<dbReference type="Pfam" id="PF00225">
    <property type="entry name" value="Kinesin"/>
    <property type="match status" value="1"/>
</dbReference>
<dbReference type="InterPro" id="IPR001752">
    <property type="entry name" value="Kinesin_motor_dom"/>
</dbReference>
<dbReference type="GO" id="GO:0008017">
    <property type="term" value="F:microtubule binding"/>
    <property type="evidence" value="ECO:0007669"/>
    <property type="project" value="InterPro"/>
</dbReference>
<dbReference type="GO" id="GO:0005874">
    <property type="term" value="C:microtubule"/>
    <property type="evidence" value="ECO:0007669"/>
    <property type="project" value="UniProtKB-KW"/>
</dbReference>
<dbReference type="OrthoDB" id="123929at2759"/>
<dbReference type="SMART" id="SM00129">
    <property type="entry name" value="KISc"/>
    <property type="match status" value="1"/>
</dbReference>
<feature type="domain" description="Kinesin motor" evidence="5">
    <location>
        <begin position="13"/>
        <end position="386"/>
    </location>
</feature>
<keyword evidence="4" id="KW-0493">Microtubule</keyword>
<dbReference type="GO" id="GO:0003777">
    <property type="term" value="F:microtubule motor activity"/>
    <property type="evidence" value="ECO:0007669"/>
    <property type="project" value="InterPro"/>
</dbReference>
<dbReference type="CDD" id="cd00106">
    <property type="entry name" value="KISc"/>
    <property type="match status" value="1"/>
</dbReference>
<evidence type="ECO:0000256" key="4">
    <source>
        <dbReference type="RuleBase" id="RU000394"/>
    </source>
</evidence>
<dbReference type="RefSeq" id="XP_009035967.1">
    <property type="nucleotide sequence ID" value="XM_009037719.1"/>
</dbReference>
<dbReference type="GO" id="GO:0007052">
    <property type="term" value="P:mitotic spindle organization"/>
    <property type="evidence" value="ECO:0007669"/>
    <property type="project" value="TreeGrafter"/>
</dbReference>
<dbReference type="PRINTS" id="PR00380">
    <property type="entry name" value="KINESINHEAVY"/>
</dbReference>
<dbReference type="SUPFAM" id="SSF52540">
    <property type="entry name" value="P-loop containing nucleoside triphosphate hydrolases"/>
    <property type="match status" value="1"/>
</dbReference>
<sequence length="386" mass="40241">MAASPRKPDGSECIRVLIRVRPVLGDGGAAAVRVLGRSADGSGEELLVECSKDKQFCGAFDSVLGPGVAQNEVYDGVADVVASVADGFNACVMAYGQTGAGKTHTMLGPPRGADGAAAPDAEGVLPRALRALFARLDELHPDAGAGSGDDDGGADAKEASSGGYVVHCSFLQIYGEKLEDLLSAEDLPLKVRQAPRLGKRRRGRAPELYVSGLSAFRVSGADEAVRLVDQGLLRRSVRGTRSNDASSRSHAVLQVSVESTDPRGVATRAKLYLVDLAGSEKAAALDDGKGPAKDPRAAAAAKSRAFHEHVNINQSLSALGNVIAALAEGPRRRPHVPYRDSLLTRLLQDALGGNTRTAVVACVAPEAAHAEETVSTLKFADRARRV</sequence>
<dbReference type="GeneID" id="20219930"/>
<proteinExistence type="inferred from homology"/>
<dbReference type="OMA" id="ERCQINT"/>
<dbReference type="GO" id="GO:0051231">
    <property type="term" value="P:spindle elongation"/>
    <property type="evidence" value="ECO:0007669"/>
    <property type="project" value="TreeGrafter"/>
</dbReference>
<dbReference type="KEGG" id="aaf:AURANDRAFT_24579"/>
<reference evidence="6 7" key="1">
    <citation type="journal article" date="2011" name="Proc. Natl. Acad. Sci. U.S.A.">
        <title>Niche of harmful alga Aureococcus anophagefferens revealed through ecogenomics.</title>
        <authorList>
            <person name="Gobler C.J."/>
            <person name="Berry D.L."/>
            <person name="Dyhrman S.T."/>
            <person name="Wilhelm S.W."/>
            <person name="Salamov A."/>
            <person name="Lobanov A.V."/>
            <person name="Zhang Y."/>
            <person name="Collier J.L."/>
            <person name="Wurch L.L."/>
            <person name="Kustka A.B."/>
            <person name="Dill B.D."/>
            <person name="Shah M."/>
            <person name="VerBerkmoes N.C."/>
            <person name="Kuo A."/>
            <person name="Terry A."/>
            <person name="Pangilinan J."/>
            <person name="Lindquist E.A."/>
            <person name="Lucas S."/>
            <person name="Paulsen I.T."/>
            <person name="Hattenrath-Lehmann T.K."/>
            <person name="Talmage S.C."/>
            <person name="Walker E.A."/>
            <person name="Koch F."/>
            <person name="Burson A.M."/>
            <person name="Marcoval M.A."/>
            <person name="Tang Y.Z."/>
            <person name="Lecleir G.R."/>
            <person name="Coyne K.J."/>
            <person name="Berg G.M."/>
            <person name="Bertrand E.M."/>
            <person name="Saito M.A."/>
            <person name="Gladyshev V.N."/>
            <person name="Grigoriev I.V."/>
        </authorList>
    </citation>
    <scope>NUCLEOTIDE SEQUENCE [LARGE SCALE GENOMIC DNA]</scope>
    <source>
        <strain evidence="7">CCMP 1984</strain>
    </source>
</reference>
<protein>
    <recommendedName>
        <fullName evidence="4">Kinesin-like protein</fullName>
    </recommendedName>
</protein>
<evidence type="ECO:0000256" key="3">
    <source>
        <dbReference type="PROSITE-ProRule" id="PRU00283"/>
    </source>
</evidence>
<evidence type="ECO:0000256" key="1">
    <source>
        <dbReference type="ARBA" id="ARBA00022741"/>
    </source>
</evidence>
<evidence type="ECO:0000313" key="6">
    <source>
        <dbReference type="EMBL" id="EGB09943.1"/>
    </source>
</evidence>
<keyword evidence="3 4" id="KW-0505">Motor protein</keyword>
<dbReference type="GO" id="GO:0005524">
    <property type="term" value="F:ATP binding"/>
    <property type="evidence" value="ECO:0007669"/>
    <property type="project" value="UniProtKB-UniRule"/>
</dbReference>
<feature type="binding site" evidence="3">
    <location>
        <begin position="96"/>
        <end position="103"/>
    </location>
    <ligand>
        <name>ATP</name>
        <dbReference type="ChEBI" id="CHEBI:30616"/>
    </ligand>
</feature>
<accession>F0Y4M0</accession>
<dbReference type="PROSITE" id="PS50067">
    <property type="entry name" value="KINESIN_MOTOR_2"/>
    <property type="match status" value="1"/>
</dbReference>
<dbReference type="GO" id="GO:0007018">
    <property type="term" value="P:microtubule-based movement"/>
    <property type="evidence" value="ECO:0007669"/>
    <property type="project" value="InterPro"/>
</dbReference>
<dbReference type="InterPro" id="IPR027417">
    <property type="entry name" value="P-loop_NTPase"/>
</dbReference>
<dbReference type="InterPro" id="IPR027640">
    <property type="entry name" value="Kinesin-like_fam"/>
</dbReference>
<dbReference type="AlphaFoldDB" id="F0Y4M0"/>